<dbReference type="EMBL" id="SNSC02000007">
    <property type="protein sequence ID" value="TID22948.1"/>
    <property type="molecule type" value="Genomic_DNA"/>
</dbReference>
<organism evidence="1 2">
    <name type="scientific">Venturia nashicola</name>
    <dbReference type="NCBI Taxonomy" id="86259"/>
    <lineage>
        <taxon>Eukaryota</taxon>
        <taxon>Fungi</taxon>
        <taxon>Dikarya</taxon>
        <taxon>Ascomycota</taxon>
        <taxon>Pezizomycotina</taxon>
        <taxon>Dothideomycetes</taxon>
        <taxon>Pleosporomycetidae</taxon>
        <taxon>Venturiales</taxon>
        <taxon>Venturiaceae</taxon>
        <taxon>Venturia</taxon>
    </lineage>
</organism>
<gene>
    <name evidence="1" type="ORF">E6O75_ATG02122</name>
</gene>
<name>A0A4Z1P5M2_9PEZI</name>
<proteinExistence type="predicted"/>
<reference evidence="1 2" key="1">
    <citation type="submission" date="2019-04" db="EMBL/GenBank/DDBJ databases">
        <title>High contiguity whole genome sequence and gene annotation resource for two Venturia nashicola isolates.</title>
        <authorList>
            <person name="Prokchorchik M."/>
            <person name="Won K."/>
            <person name="Lee Y."/>
            <person name="Choi E.D."/>
            <person name="Segonzac C."/>
            <person name="Sohn K.H."/>
        </authorList>
    </citation>
    <scope>NUCLEOTIDE SEQUENCE [LARGE SCALE GENOMIC DNA]</scope>
    <source>
        <strain evidence="1 2">PRI2</strain>
    </source>
</reference>
<keyword evidence="2" id="KW-1185">Reference proteome</keyword>
<accession>A0A4Z1P5M2</accession>
<sequence length="258" mass="28964">MTNIASFPAFKLLPHEYPDAALCRSINLQRSSSWIHCGPLLSLSDHELPASYHEWHKATINGSITPNLLSFLSFANHLLSAAGINHYWLTIRATKPTTDFDEPRWHTDEDFFKGEKLIRTQWKLVTTLLGPGTLFIEDAKSSRALEAKIKQDAQREYKDHLCTTFKCLGCASVSAAVRQRLGDKLRGRKFIQAAIGDICFFRTGQEQGAVHSEPPQDCDRVFVNIIPGTEGELQALMAKWGMTTFPRSWSIGLPARAH</sequence>
<dbReference type="AlphaFoldDB" id="A0A4Z1P5M2"/>
<evidence type="ECO:0008006" key="3">
    <source>
        <dbReference type="Google" id="ProtNLM"/>
    </source>
</evidence>
<evidence type="ECO:0000313" key="2">
    <source>
        <dbReference type="Proteomes" id="UP000298493"/>
    </source>
</evidence>
<protein>
    <recommendedName>
        <fullName evidence="3">Clavaminate synthase-like protein</fullName>
    </recommendedName>
</protein>
<comment type="caution">
    <text evidence="1">The sequence shown here is derived from an EMBL/GenBank/DDBJ whole genome shotgun (WGS) entry which is preliminary data.</text>
</comment>
<dbReference type="Proteomes" id="UP000298493">
    <property type="component" value="Unassembled WGS sequence"/>
</dbReference>
<evidence type="ECO:0000313" key="1">
    <source>
        <dbReference type="EMBL" id="TID22948.1"/>
    </source>
</evidence>
<dbReference type="OrthoDB" id="10261951at2759"/>